<dbReference type="Proteomes" id="UP000182977">
    <property type="component" value="Chromosome I"/>
</dbReference>
<evidence type="ECO:0000259" key="8">
    <source>
        <dbReference type="Pfam" id="PF13091"/>
    </source>
</evidence>
<evidence type="ECO:0000256" key="5">
    <source>
        <dbReference type="ARBA" id="ARBA00022963"/>
    </source>
</evidence>
<name>A0A1H2I954_9ACTN</name>
<dbReference type="PANTHER" id="PTHR43856">
    <property type="entry name" value="CARDIOLIPIN HYDROLASE"/>
    <property type="match status" value="1"/>
</dbReference>
<keyword evidence="6" id="KW-0443">Lipid metabolism</keyword>
<dbReference type="InterPro" id="IPR051406">
    <property type="entry name" value="PLD_domain"/>
</dbReference>
<dbReference type="RefSeq" id="WP_046767888.1">
    <property type="nucleotide sequence ID" value="NZ_KQ061223.1"/>
</dbReference>
<evidence type="ECO:0000256" key="6">
    <source>
        <dbReference type="ARBA" id="ARBA00023098"/>
    </source>
</evidence>
<accession>A0A1H2I954</accession>
<evidence type="ECO:0000256" key="3">
    <source>
        <dbReference type="ARBA" id="ARBA00012027"/>
    </source>
</evidence>
<evidence type="ECO:0000313" key="10">
    <source>
        <dbReference type="Proteomes" id="UP000182977"/>
    </source>
</evidence>
<organism evidence="9 10">
    <name type="scientific">Jiangella alkaliphila</name>
    <dbReference type="NCBI Taxonomy" id="419479"/>
    <lineage>
        <taxon>Bacteria</taxon>
        <taxon>Bacillati</taxon>
        <taxon>Actinomycetota</taxon>
        <taxon>Actinomycetes</taxon>
        <taxon>Jiangellales</taxon>
        <taxon>Jiangellaceae</taxon>
        <taxon>Jiangella</taxon>
    </lineage>
</organism>
<dbReference type="SUPFAM" id="SSF56024">
    <property type="entry name" value="Phospholipase D/nuclease"/>
    <property type="match status" value="2"/>
</dbReference>
<evidence type="ECO:0000256" key="2">
    <source>
        <dbReference type="ARBA" id="ARBA00008664"/>
    </source>
</evidence>
<dbReference type="GO" id="GO:0016891">
    <property type="term" value="F:RNA endonuclease activity producing 5'-phosphomonoesters, hydrolytic mechanism"/>
    <property type="evidence" value="ECO:0007669"/>
    <property type="project" value="TreeGrafter"/>
</dbReference>
<evidence type="ECO:0000256" key="1">
    <source>
        <dbReference type="ARBA" id="ARBA00000798"/>
    </source>
</evidence>
<feature type="domain" description="Phospholipase D-like" evidence="8">
    <location>
        <begin position="69"/>
        <end position="208"/>
    </location>
</feature>
<reference evidence="10" key="1">
    <citation type="submission" date="2016-10" db="EMBL/GenBank/DDBJ databases">
        <authorList>
            <person name="Varghese N."/>
            <person name="Submissions S."/>
        </authorList>
    </citation>
    <scope>NUCLEOTIDE SEQUENCE [LARGE SCALE GENOMIC DNA]</scope>
    <source>
        <strain evidence="10">DSM 45079</strain>
    </source>
</reference>
<dbReference type="Gene3D" id="3.30.870.10">
    <property type="entry name" value="Endonuclease Chain A"/>
    <property type="match status" value="2"/>
</dbReference>
<proteinExistence type="inferred from homology"/>
<feature type="chain" id="PRO_5038762797" description="phospholipase D" evidence="7">
    <location>
        <begin position="26"/>
        <end position="388"/>
    </location>
</feature>
<sequence>MTPRPIAVAGIVITALLTATPAAPASTPTPCQDAPERTVATGAVFNNPAAGDGTPIIEQICGLVKQAPAGSLIQIAHFVISGTTGADFVAVLTDAHRRGVDVRVVLDGWQVTNPAVAALRAELGTDQSARSWLHVCTGLSPEGNTAACIGTKGQHNKFYLFSETGGRENVVLQSSANFTDLNATTYWNNATTIVGNEELYAAYGAYFGDLAAERRTDDYDHTITTTTRTGTVAASFFPRAEGDPITELLDDVSCGPRTVLRVGMSEWDAYRVAIAERLAELAGQGCEVAIVHGLMADEVRAVLAAEPAIAMRELDDANVLPGRIHSKYLLIEGGDAADRSERWVVTGSPNFNHTSLRRNDETMLRTDVKSVYARYRANFETMFAAARL</sequence>
<dbReference type="EMBL" id="LT629791">
    <property type="protein sequence ID" value="SDU40619.1"/>
    <property type="molecule type" value="Genomic_DNA"/>
</dbReference>
<dbReference type="InterPro" id="IPR025202">
    <property type="entry name" value="PLD-like_dom"/>
</dbReference>
<feature type="domain" description="Phospholipase D-like" evidence="8">
    <location>
        <begin position="272"/>
        <end position="382"/>
    </location>
</feature>
<gene>
    <name evidence="9" type="ORF">SAMN04488563_1530</name>
</gene>
<dbReference type="EC" id="3.1.4.4" evidence="3"/>
<dbReference type="AlphaFoldDB" id="A0A1H2I954"/>
<evidence type="ECO:0000256" key="7">
    <source>
        <dbReference type="SAM" id="SignalP"/>
    </source>
</evidence>
<dbReference type="GO" id="GO:0004630">
    <property type="term" value="F:phospholipase D activity"/>
    <property type="evidence" value="ECO:0007669"/>
    <property type="project" value="UniProtKB-EC"/>
</dbReference>
<keyword evidence="7" id="KW-0732">Signal</keyword>
<dbReference type="GO" id="GO:0016042">
    <property type="term" value="P:lipid catabolic process"/>
    <property type="evidence" value="ECO:0007669"/>
    <property type="project" value="UniProtKB-KW"/>
</dbReference>
<comment type="similarity">
    <text evidence="2">Belongs to the phospholipase D family.</text>
</comment>
<dbReference type="STRING" id="419479.SAMN04488563_1530"/>
<comment type="catalytic activity">
    <reaction evidence="1">
        <text>a 1,2-diacyl-sn-glycero-3-phosphocholine + H2O = a 1,2-diacyl-sn-glycero-3-phosphate + choline + H(+)</text>
        <dbReference type="Rhea" id="RHEA:14445"/>
        <dbReference type="ChEBI" id="CHEBI:15354"/>
        <dbReference type="ChEBI" id="CHEBI:15377"/>
        <dbReference type="ChEBI" id="CHEBI:15378"/>
        <dbReference type="ChEBI" id="CHEBI:57643"/>
        <dbReference type="ChEBI" id="CHEBI:58608"/>
        <dbReference type="EC" id="3.1.4.4"/>
    </reaction>
</comment>
<dbReference type="OrthoDB" id="9789376at2"/>
<dbReference type="Pfam" id="PF13091">
    <property type="entry name" value="PLDc_2"/>
    <property type="match status" value="2"/>
</dbReference>
<protein>
    <recommendedName>
        <fullName evidence="3">phospholipase D</fullName>
        <ecNumber evidence="3">3.1.4.4</ecNumber>
    </recommendedName>
</protein>
<keyword evidence="5" id="KW-0442">Lipid degradation</keyword>
<keyword evidence="10" id="KW-1185">Reference proteome</keyword>
<evidence type="ECO:0000256" key="4">
    <source>
        <dbReference type="ARBA" id="ARBA00022801"/>
    </source>
</evidence>
<evidence type="ECO:0000313" key="9">
    <source>
        <dbReference type="EMBL" id="SDU40619.1"/>
    </source>
</evidence>
<dbReference type="PANTHER" id="PTHR43856:SF1">
    <property type="entry name" value="MITOCHONDRIAL CARDIOLIPIN HYDROLASE"/>
    <property type="match status" value="1"/>
</dbReference>
<keyword evidence="4" id="KW-0378">Hydrolase</keyword>
<feature type="signal peptide" evidence="7">
    <location>
        <begin position="1"/>
        <end position="25"/>
    </location>
</feature>